<evidence type="ECO:0000313" key="2">
    <source>
        <dbReference type="Proteomes" id="UP001607302"/>
    </source>
</evidence>
<gene>
    <name evidence="1" type="ORF">V1478_004581</name>
</gene>
<organism evidence="1 2">
    <name type="scientific">Vespula squamosa</name>
    <name type="common">Southern yellow jacket</name>
    <name type="synonym">Wasp</name>
    <dbReference type="NCBI Taxonomy" id="30214"/>
    <lineage>
        <taxon>Eukaryota</taxon>
        <taxon>Metazoa</taxon>
        <taxon>Ecdysozoa</taxon>
        <taxon>Arthropoda</taxon>
        <taxon>Hexapoda</taxon>
        <taxon>Insecta</taxon>
        <taxon>Pterygota</taxon>
        <taxon>Neoptera</taxon>
        <taxon>Endopterygota</taxon>
        <taxon>Hymenoptera</taxon>
        <taxon>Apocrita</taxon>
        <taxon>Aculeata</taxon>
        <taxon>Vespoidea</taxon>
        <taxon>Vespidae</taxon>
        <taxon>Vespinae</taxon>
        <taxon>Vespula</taxon>
    </lineage>
</organism>
<reference evidence="1 2" key="1">
    <citation type="journal article" date="2024" name="Ann. Entomol. Soc. Am.">
        <title>Genomic analyses of the southern and eastern yellowjacket wasps (Hymenoptera: Vespidae) reveal evolutionary signatures of social life.</title>
        <authorList>
            <person name="Catto M.A."/>
            <person name="Caine P.B."/>
            <person name="Orr S.E."/>
            <person name="Hunt B.G."/>
            <person name="Goodisman M.A.D."/>
        </authorList>
    </citation>
    <scope>NUCLEOTIDE SEQUENCE [LARGE SCALE GENOMIC DNA]</scope>
    <source>
        <strain evidence="1">233</strain>
        <tissue evidence="1">Head and thorax</tissue>
    </source>
</reference>
<comment type="caution">
    <text evidence="1">The sequence shown here is derived from an EMBL/GenBank/DDBJ whole genome shotgun (WGS) entry which is preliminary data.</text>
</comment>
<accession>A0ABD2BGL0</accession>
<keyword evidence="2" id="KW-1185">Reference proteome</keyword>
<name>A0ABD2BGL0_VESSQ</name>
<dbReference type="Proteomes" id="UP001607302">
    <property type="component" value="Unassembled WGS sequence"/>
</dbReference>
<dbReference type="EMBL" id="JAUDFV010000102">
    <property type="protein sequence ID" value="KAL2731893.1"/>
    <property type="molecule type" value="Genomic_DNA"/>
</dbReference>
<sequence>MEMEMEMERRRETEGESFYIFQVYTFDSPQRNTRRSSFRLTDISRKRSGRYPTLKRSLHAEFPWRLEGRGTGTKLHIER</sequence>
<evidence type="ECO:0000313" key="1">
    <source>
        <dbReference type="EMBL" id="KAL2731893.1"/>
    </source>
</evidence>
<dbReference type="AlphaFoldDB" id="A0ABD2BGL0"/>
<proteinExistence type="predicted"/>
<protein>
    <submittedName>
        <fullName evidence="1">Uncharacterized protein</fullName>
    </submittedName>
</protein>